<evidence type="ECO:0000313" key="16">
    <source>
        <dbReference type="Proteomes" id="UP000604117"/>
    </source>
</evidence>
<keyword evidence="4 13" id="KW-0812">Transmembrane</keyword>
<dbReference type="Pfam" id="PF01794">
    <property type="entry name" value="Ferric_reduct"/>
    <property type="match status" value="1"/>
</dbReference>
<dbReference type="Proteomes" id="UP000604117">
    <property type="component" value="Unassembled WGS sequence"/>
</dbReference>
<keyword evidence="5" id="KW-0001">2Fe-2S</keyword>
<evidence type="ECO:0000256" key="13">
    <source>
        <dbReference type="SAM" id="Phobius"/>
    </source>
</evidence>
<dbReference type="CDD" id="cd06198">
    <property type="entry name" value="FNR_like_3"/>
    <property type="match status" value="1"/>
</dbReference>
<feature type="transmembrane region" description="Helical" evidence="13">
    <location>
        <begin position="98"/>
        <end position="119"/>
    </location>
</feature>
<proteinExistence type="predicted"/>
<evidence type="ECO:0000256" key="8">
    <source>
        <dbReference type="ARBA" id="ARBA00022989"/>
    </source>
</evidence>
<feature type="transmembrane region" description="Helical" evidence="13">
    <location>
        <begin position="172"/>
        <end position="189"/>
    </location>
</feature>
<dbReference type="InterPro" id="IPR001433">
    <property type="entry name" value="OxRdtase_FAD/NAD-bd"/>
</dbReference>
<organism evidence="15 16">
    <name type="scientific">Asanoa siamensis</name>
    <dbReference type="NCBI Taxonomy" id="926357"/>
    <lineage>
        <taxon>Bacteria</taxon>
        <taxon>Bacillati</taxon>
        <taxon>Actinomycetota</taxon>
        <taxon>Actinomycetes</taxon>
        <taxon>Micromonosporales</taxon>
        <taxon>Micromonosporaceae</taxon>
        <taxon>Asanoa</taxon>
    </lineage>
</organism>
<dbReference type="InterPro" id="IPR050415">
    <property type="entry name" value="MRET"/>
</dbReference>
<gene>
    <name evidence="15" type="ORF">Asi02nite_08470</name>
</gene>
<dbReference type="RefSeq" id="WP_203710810.1">
    <property type="nucleotide sequence ID" value="NZ_BONE01000004.1"/>
</dbReference>
<dbReference type="SUPFAM" id="SSF52343">
    <property type="entry name" value="Ferredoxin reductase-like, C-terminal NADP-linked domain"/>
    <property type="match status" value="1"/>
</dbReference>
<dbReference type="InterPro" id="IPR039261">
    <property type="entry name" value="FNR_nucleotide-bd"/>
</dbReference>
<dbReference type="InterPro" id="IPR013130">
    <property type="entry name" value="Fe3_Rdtase_TM_dom"/>
</dbReference>
<evidence type="ECO:0000256" key="11">
    <source>
        <dbReference type="ARBA" id="ARBA00023014"/>
    </source>
</evidence>
<keyword evidence="11" id="KW-0411">Iron-sulfur</keyword>
<keyword evidence="16" id="KW-1185">Reference proteome</keyword>
<protein>
    <submittedName>
        <fullName evidence="15">Oxidoreductase</fullName>
    </submittedName>
</protein>
<keyword evidence="9" id="KW-0560">Oxidoreductase</keyword>
<evidence type="ECO:0000256" key="9">
    <source>
        <dbReference type="ARBA" id="ARBA00023002"/>
    </source>
</evidence>
<keyword evidence="6" id="KW-0479">Metal-binding</keyword>
<dbReference type="Gene3D" id="2.40.30.10">
    <property type="entry name" value="Translation factors"/>
    <property type="match status" value="1"/>
</dbReference>
<sequence>MTAADATASPTARAGRAATPNQARIARIAVWAGLAFNVVVVEILFFTGAPAKNDLIGIAKFCALHAALLMMLQFLLVARLPWLDTWIGPDKLTAWHRWTGFALFWAVVLHASFILTGYARLSDISVLDQIDVFLGIPPTLYGMLAVSVIVVVVALSVRFARRRLSYELWHTIHMLLYAAVALALLHQLYEGSSFRANPLTTAYWWGLWGLVIVSLLHGRVVTPLLRNARHKLRVAAVVPEAHNVTSVYVTGRDLAGLEARAGQFFVWRFLTKGRWWQANPFSISSTPDGQVLRLTARAVGKTSAGLRDLPVGAKVFVEGPYGAFTTLHRTREATLLIAGGVGITPIRSLLGELDGPVTVLYRVPREEDAVLLAELEHYVTEQGVTLHVLAGRTGSGLPPFQPFAPASLTALVPDIMDRDVYVCGPPAMTDAVLRSLREIGVPKRQVHAERFALAGD</sequence>
<evidence type="ECO:0000256" key="5">
    <source>
        <dbReference type="ARBA" id="ARBA00022714"/>
    </source>
</evidence>
<dbReference type="PANTHER" id="PTHR47354">
    <property type="entry name" value="NADH OXIDOREDUCTASE HCR"/>
    <property type="match status" value="1"/>
</dbReference>
<keyword evidence="3" id="KW-0285">Flavoprotein</keyword>
<evidence type="ECO:0000256" key="4">
    <source>
        <dbReference type="ARBA" id="ARBA00022692"/>
    </source>
</evidence>
<keyword evidence="7" id="KW-0274">FAD</keyword>
<reference evidence="15 16" key="1">
    <citation type="submission" date="2021-01" db="EMBL/GenBank/DDBJ databases">
        <title>Whole genome shotgun sequence of Asanoa siamensis NBRC 107932.</title>
        <authorList>
            <person name="Komaki H."/>
            <person name="Tamura T."/>
        </authorList>
    </citation>
    <scope>NUCLEOTIDE SEQUENCE [LARGE SCALE GENOMIC DNA]</scope>
    <source>
        <strain evidence="15 16">NBRC 107932</strain>
    </source>
</reference>
<keyword evidence="8 13" id="KW-1133">Transmembrane helix</keyword>
<evidence type="ECO:0000256" key="10">
    <source>
        <dbReference type="ARBA" id="ARBA00023004"/>
    </source>
</evidence>
<feature type="transmembrane region" description="Helical" evidence="13">
    <location>
        <begin position="55"/>
        <end position="77"/>
    </location>
</feature>
<dbReference type="EMBL" id="BONE01000004">
    <property type="protein sequence ID" value="GIF71329.1"/>
    <property type="molecule type" value="Genomic_DNA"/>
</dbReference>
<evidence type="ECO:0000256" key="7">
    <source>
        <dbReference type="ARBA" id="ARBA00022827"/>
    </source>
</evidence>
<dbReference type="InterPro" id="IPR017938">
    <property type="entry name" value="Riboflavin_synthase-like_b-brl"/>
</dbReference>
<evidence type="ECO:0000256" key="6">
    <source>
        <dbReference type="ARBA" id="ARBA00022723"/>
    </source>
</evidence>
<evidence type="ECO:0000256" key="3">
    <source>
        <dbReference type="ARBA" id="ARBA00022630"/>
    </source>
</evidence>
<evidence type="ECO:0000256" key="12">
    <source>
        <dbReference type="ARBA" id="ARBA00023136"/>
    </source>
</evidence>
<name>A0ABQ4CJ61_9ACTN</name>
<evidence type="ECO:0000256" key="2">
    <source>
        <dbReference type="ARBA" id="ARBA00004141"/>
    </source>
</evidence>
<feature type="domain" description="FAD-binding FR-type" evidence="14">
    <location>
        <begin position="227"/>
        <end position="327"/>
    </location>
</feature>
<evidence type="ECO:0000313" key="15">
    <source>
        <dbReference type="EMBL" id="GIF71329.1"/>
    </source>
</evidence>
<comment type="cofactor">
    <cofactor evidence="1">
        <name>FAD</name>
        <dbReference type="ChEBI" id="CHEBI:57692"/>
    </cofactor>
</comment>
<keyword evidence="10" id="KW-0408">Iron</keyword>
<dbReference type="SUPFAM" id="SSF63380">
    <property type="entry name" value="Riboflavin synthase domain-like"/>
    <property type="match status" value="1"/>
</dbReference>
<keyword evidence="12 13" id="KW-0472">Membrane</keyword>
<dbReference type="PROSITE" id="PS51384">
    <property type="entry name" value="FAD_FR"/>
    <property type="match status" value="1"/>
</dbReference>
<comment type="caution">
    <text evidence="15">The sequence shown here is derived from an EMBL/GenBank/DDBJ whole genome shotgun (WGS) entry which is preliminary data.</text>
</comment>
<feature type="transmembrane region" description="Helical" evidence="13">
    <location>
        <begin position="28"/>
        <end position="49"/>
    </location>
</feature>
<evidence type="ECO:0000259" key="14">
    <source>
        <dbReference type="PROSITE" id="PS51384"/>
    </source>
</evidence>
<dbReference type="Gene3D" id="3.40.50.80">
    <property type="entry name" value="Nucleotide-binding domain of ferredoxin-NADP reductase (FNR) module"/>
    <property type="match status" value="1"/>
</dbReference>
<dbReference type="PRINTS" id="PR00410">
    <property type="entry name" value="PHEHYDRXLASE"/>
</dbReference>
<feature type="transmembrane region" description="Helical" evidence="13">
    <location>
        <begin position="139"/>
        <end position="160"/>
    </location>
</feature>
<dbReference type="PANTHER" id="PTHR47354:SF8">
    <property type="entry name" value="1,2-PHENYLACETYL-COA EPOXIDASE, SUBUNIT E"/>
    <property type="match status" value="1"/>
</dbReference>
<dbReference type="Pfam" id="PF00175">
    <property type="entry name" value="NAD_binding_1"/>
    <property type="match status" value="1"/>
</dbReference>
<dbReference type="InterPro" id="IPR017927">
    <property type="entry name" value="FAD-bd_FR_type"/>
</dbReference>
<feature type="transmembrane region" description="Helical" evidence="13">
    <location>
        <begin position="201"/>
        <end position="221"/>
    </location>
</feature>
<evidence type="ECO:0000256" key="1">
    <source>
        <dbReference type="ARBA" id="ARBA00001974"/>
    </source>
</evidence>
<comment type="subcellular location">
    <subcellularLocation>
        <location evidence="2">Membrane</location>
        <topology evidence="2">Multi-pass membrane protein</topology>
    </subcellularLocation>
</comment>
<accession>A0ABQ4CJ61</accession>